<keyword evidence="2 4" id="KW-0488">Methylation</keyword>
<reference evidence="7 8" key="1">
    <citation type="journal article" date="2015" name="Nature">
        <title>rRNA introns, odd ribosomes, and small enigmatic genomes across a large radiation of phyla.</title>
        <authorList>
            <person name="Brown C.T."/>
            <person name="Hug L.A."/>
            <person name="Thomas B.C."/>
            <person name="Sharon I."/>
            <person name="Castelle C.J."/>
            <person name="Singh A."/>
            <person name="Wilkins M.J."/>
            <person name="Williams K.H."/>
            <person name="Banfield J.F."/>
        </authorList>
    </citation>
    <scope>NUCLEOTIDE SEQUENCE [LARGE SCALE GENOMIC DNA]</scope>
</reference>
<evidence type="ECO:0000256" key="5">
    <source>
        <dbReference type="SAM" id="Coils"/>
    </source>
</evidence>
<dbReference type="PATRIC" id="fig|1618334.3.peg.616"/>
<sequence>MDKEEAKKKLSDLHQILKISEKKQELLSLREQVKKIDLWQNQQNAIEVTSKLSELENEINEFETLDLIINDESSNDDDFKEAAKIIKNLEQKAILSDEHDASGAILSIHAGTGGVDAMDFAMLLERMYLRFIESDKNQADTNLRINTNITNDANLDKSQRDTSLFGIDRSKWQVTVVDRRMGDEAGIKSVTMIISGQYVYGLLKKEAGVHRLVRLSPFNAKNLRQTSFALVEVLPFIGRDDPTGHLEILEKDLKIDTFRASGAGGQHVNVTDSAVRITHLPTGIVVSVQNERSQHQNREVAMNILRSKLQILLEIEKKEQINELRGDLKQAVWGNQIRSYVMQPYTLVKDHRTEYECSNVEDVLDGQIEDFIEEELIISN</sequence>
<dbReference type="PANTHER" id="PTHR43116:SF3">
    <property type="entry name" value="CLASS I PEPTIDE CHAIN RELEASE FACTOR"/>
    <property type="match status" value="1"/>
</dbReference>
<organism evidence="7 8">
    <name type="scientific">Berkelbacteria bacterium GW2011_GWA2_38_9</name>
    <dbReference type="NCBI Taxonomy" id="1618334"/>
    <lineage>
        <taxon>Bacteria</taxon>
        <taxon>Candidatus Berkelbacteria</taxon>
    </lineage>
</organism>
<proteinExistence type="inferred from homology"/>
<keyword evidence="5" id="KW-0175">Coiled coil</keyword>
<dbReference type="InterPro" id="IPR004374">
    <property type="entry name" value="PrfB"/>
</dbReference>
<evidence type="ECO:0000313" key="8">
    <source>
        <dbReference type="Proteomes" id="UP000033934"/>
    </source>
</evidence>
<dbReference type="AlphaFoldDB" id="A0A0G0NPT6"/>
<dbReference type="GO" id="GO:0005737">
    <property type="term" value="C:cytoplasm"/>
    <property type="evidence" value="ECO:0007669"/>
    <property type="project" value="UniProtKB-SubCell"/>
</dbReference>
<evidence type="ECO:0000256" key="1">
    <source>
        <dbReference type="ARBA" id="ARBA00010835"/>
    </source>
</evidence>
<evidence type="ECO:0000256" key="4">
    <source>
        <dbReference type="HAMAP-Rule" id="MF_00094"/>
    </source>
</evidence>
<dbReference type="PANTHER" id="PTHR43116">
    <property type="entry name" value="PEPTIDE CHAIN RELEASE FACTOR 2"/>
    <property type="match status" value="1"/>
</dbReference>
<evidence type="ECO:0000313" key="7">
    <source>
        <dbReference type="EMBL" id="KKQ87914.1"/>
    </source>
</evidence>
<evidence type="ECO:0000259" key="6">
    <source>
        <dbReference type="PROSITE" id="PS00745"/>
    </source>
</evidence>
<dbReference type="InterPro" id="IPR000352">
    <property type="entry name" value="Pep_chain_release_fac_I"/>
</dbReference>
<dbReference type="InterPro" id="IPR005139">
    <property type="entry name" value="PCRF"/>
</dbReference>
<dbReference type="Gene3D" id="1.20.58.410">
    <property type="entry name" value="Release factor"/>
    <property type="match status" value="1"/>
</dbReference>
<dbReference type="SMART" id="SM00937">
    <property type="entry name" value="PCRF"/>
    <property type="match status" value="1"/>
</dbReference>
<dbReference type="EMBL" id="LBVO01000044">
    <property type="protein sequence ID" value="KKQ87914.1"/>
    <property type="molecule type" value="Genomic_DNA"/>
</dbReference>
<evidence type="ECO:0000256" key="2">
    <source>
        <dbReference type="ARBA" id="ARBA00022481"/>
    </source>
</evidence>
<name>A0A0G0NPT6_9BACT</name>
<accession>A0A0G0NPT6</accession>
<dbReference type="Pfam" id="PF03462">
    <property type="entry name" value="PCRF"/>
    <property type="match status" value="2"/>
</dbReference>
<dbReference type="FunFam" id="3.30.160.20:FF:000020">
    <property type="entry name" value="Peptide chain release factor 1"/>
    <property type="match status" value="1"/>
</dbReference>
<comment type="caution">
    <text evidence="7">The sequence shown here is derived from an EMBL/GenBank/DDBJ whole genome shotgun (WGS) entry which is preliminary data.</text>
</comment>
<feature type="modified residue" description="N5-methylglutamine" evidence="4">
    <location>
        <position position="266"/>
    </location>
</feature>
<keyword evidence="3 4" id="KW-0648">Protein biosynthesis</keyword>
<dbReference type="Proteomes" id="UP000033934">
    <property type="component" value="Unassembled WGS sequence"/>
</dbReference>
<feature type="domain" description="Prokaryotic-type class I peptide chain release factors" evidence="6">
    <location>
        <begin position="259"/>
        <end position="275"/>
    </location>
</feature>
<dbReference type="InterPro" id="IPR045853">
    <property type="entry name" value="Pep_chain_release_fac_I_sf"/>
</dbReference>
<comment type="function">
    <text evidence="4">Peptide chain release factor 2 directs the termination of translation in response to the peptide chain termination codons UGA and UAA.</text>
</comment>
<comment type="PTM">
    <text evidence="4">Methylated by PrmC. Methylation increases the termination efficiency of RF2.</text>
</comment>
<protein>
    <recommendedName>
        <fullName evidence="4">Peptide chain release factor 2</fullName>
        <shortName evidence="4">RF-2</shortName>
    </recommendedName>
</protein>
<dbReference type="Gene3D" id="3.30.160.20">
    <property type="match status" value="1"/>
</dbReference>
<comment type="similarity">
    <text evidence="1 4">Belongs to the prokaryotic/mitochondrial release factor family.</text>
</comment>
<comment type="subcellular location">
    <subcellularLocation>
        <location evidence="4">Cytoplasm</location>
    </subcellularLocation>
</comment>
<dbReference type="HAMAP" id="MF_00094">
    <property type="entry name" value="Rel_fac_2"/>
    <property type="match status" value="1"/>
</dbReference>
<dbReference type="PROSITE" id="PS00745">
    <property type="entry name" value="RF_PROK_I"/>
    <property type="match status" value="1"/>
</dbReference>
<dbReference type="Gene3D" id="3.30.70.1660">
    <property type="match status" value="2"/>
</dbReference>
<dbReference type="SUPFAM" id="SSF75620">
    <property type="entry name" value="Release factor"/>
    <property type="match status" value="2"/>
</dbReference>
<evidence type="ECO:0000256" key="3">
    <source>
        <dbReference type="ARBA" id="ARBA00022917"/>
    </source>
</evidence>
<feature type="coiled-coil region" evidence="5">
    <location>
        <begin position="3"/>
        <end position="65"/>
    </location>
</feature>
<dbReference type="Pfam" id="PF00472">
    <property type="entry name" value="RF-1"/>
    <property type="match status" value="1"/>
</dbReference>
<gene>
    <name evidence="4" type="primary">prfB</name>
    <name evidence="7" type="ORF">UT11_C0044G0003</name>
</gene>
<dbReference type="GO" id="GO:0016149">
    <property type="term" value="F:translation release factor activity, codon specific"/>
    <property type="evidence" value="ECO:0007669"/>
    <property type="project" value="UniProtKB-UniRule"/>
</dbReference>
<keyword evidence="4" id="KW-0963">Cytoplasm</keyword>